<dbReference type="InterPro" id="IPR005467">
    <property type="entry name" value="His_kinase_dom"/>
</dbReference>
<feature type="transmembrane region" description="Helical" evidence="7">
    <location>
        <begin position="242"/>
        <end position="264"/>
    </location>
</feature>
<gene>
    <name evidence="9" type="ORF">GII36_04565</name>
</gene>
<reference evidence="9" key="1">
    <citation type="journal article" date="2021" name="Nat. Microbiol.">
        <title>Cocultivation of an ultrasmall environmental parasitic bacterium with lytic ability against bacteria associated with wastewater foams.</title>
        <authorList>
            <person name="Batinovic S."/>
            <person name="Rose J.J.A."/>
            <person name="Ratcliffe J."/>
            <person name="Seviour R.J."/>
            <person name="Petrovski S."/>
        </authorList>
    </citation>
    <scope>NUCLEOTIDE SEQUENCE</scope>
    <source>
        <strain evidence="9">JR1</strain>
    </source>
</reference>
<keyword evidence="3" id="KW-0597">Phosphoprotein</keyword>
<proteinExistence type="predicted"/>
<comment type="catalytic activity">
    <reaction evidence="1">
        <text>ATP + protein L-histidine = ADP + protein N-phospho-L-histidine.</text>
        <dbReference type="EC" id="2.7.13.3"/>
    </reaction>
</comment>
<evidence type="ECO:0000256" key="6">
    <source>
        <dbReference type="ARBA" id="ARBA00023012"/>
    </source>
</evidence>
<feature type="transmembrane region" description="Helical" evidence="7">
    <location>
        <begin position="39"/>
        <end position="57"/>
    </location>
</feature>
<keyword evidence="7" id="KW-1133">Transmembrane helix</keyword>
<dbReference type="PANTHER" id="PTHR43711:SF1">
    <property type="entry name" value="HISTIDINE KINASE 1"/>
    <property type="match status" value="1"/>
</dbReference>
<dbReference type="FunFam" id="3.30.565.10:FF:000006">
    <property type="entry name" value="Sensor histidine kinase WalK"/>
    <property type="match status" value="1"/>
</dbReference>
<evidence type="ECO:0000256" key="2">
    <source>
        <dbReference type="ARBA" id="ARBA00012438"/>
    </source>
</evidence>
<organism evidence="9 10">
    <name type="scientific">Candidatus Mycosynbacter amalyticus</name>
    <dbReference type="NCBI Taxonomy" id="2665156"/>
    <lineage>
        <taxon>Bacteria</taxon>
        <taxon>Candidatus Saccharimonadota</taxon>
        <taxon>Candidatus Saccharimonadota incertae sedis</taxon>
        <taxon>Candidatus Mycosynbacter</taxon>
    </lineage>
</organism>
<dbReference type="InterPro" id="IPR003594">
    <property type="entry name" value="HATPase_dom"/>
</dbReference>
<dbReference type="SUPFAM" id="SSF55874">
    <property type="entry name" value="ATPase domain of HSP90 chaperone/DNA topoisomerase II/histidine kinase"/>
    <property type="match status" value="1"/>
</dbReference>
<keyword evidence="5" id="KW-0418">Kinase</keyword>
<feature type="transmembrane region" description="Helical" evidence="7">
    <location>
        <begin position="139"/>
        <end position="158"/>
    </location>
</feature>
<dbReference type="Pfam" id="PF00512">
    <property type="entry name" value="HisKA"/>
    <property type="match status" value="1"/>
</dbReference>
<dbReference type="InterPro" id="IPR004358">
    <property type="entry name" value="Sig_transdc_His_kin-like_C"/>
</dbReference>
<dbReference type="SUPFAM" id="SSF47384">
    <property type="entry name" value="Homodimeric domain of signal transducing histidine kinase"/>
    <property type="match status" value="1"/>
</dbReference>
<dbReference type="Gene3D" id="3.30.565.10">
    <property type="entry name" value="Histidine kinase-like ATPase, C-terminal domain"/>
    <property type="match status" value="1"/>
</dbReference>
<dbReference type="InterPro" id="IPR003661">
    <property type="entry name" value="HisK_dim/P_dom"/>
</dbReference>
<dbReference type="SMART" id="SM00387">
    <property type="entry name" value="HATPase_c"/>
    <property type="match status" value="1"/>
</dbReference>
<keyword evidence="10" id="KW-1185">Reference proteome</keyword>
<feature type="transmembrane region" description="Helical" evidence="7">
    <location>
        <begin position="212"/>
        <end position="230"/>
    </location>
</feature>
<keyword evidence="4" id="KW-0808">Transferase</keyword>
<name>A0A857MR51_9BACT</name>
<protein>
    <recommendedName>
        <fullName evidence="2">histidine kinase</fullName>
        <ecNumber evidence="2">2.7.13.3</ecNumber>
    </recommendedName>
</protein>
<feature type="transmembrane region" description="Helical" evidence="7">
    <location>
        <begin position="69"/>
        <end position="88"/>
    </location>
</feature>
<dbReference type="EMBL" id="CP045921">
    <property type="protein sequence ID" value="QHN43100.1"/>
    <property type="molecule type" value="Genomic_DNA"/>
</dbReference>
<dbReference type="EC" id="2.7.13.3" evidence="2"/>
<feature type="transmembrane region" description="Helical" evidence="7">
    <location>
        <begin position="100"/>
        <end position="119"/>
    </location>
</feature>
<dbReference type="PRINTS" id="PR00344">
    <property type="entry name" value="BCTRLSENSOR"/>
</dbReference>
<accession>A0A857MR51</accession>
<keyword evidence="6" id="KW-0902">Two-component regulatory system</keyword>
<feature type="domain" description="Histidine kinase" evidence="8">
    <location>
        <begin position="505"/>
        <end position="725"/>
    </location>
</feature>
<dbReference type="InterPro" id="IPR036890">
    <property type="entry name" value="HATPase_C_sf"/>
</dbReference>
<dbReference type="RefSeq" id="WP_260762938.1">
    <property type="nucleotide sequence ID" value="NZ_CP045921.1"/>
</dbReference>
<dbReference type="PANTHER" id="PTHR43711">
    <property type="entry name" value="TWO-COMPONENT HISTIDINE KINASE"/>
    <property type="match status" value="1"/>
</dbReference>
<keyword evidence="7" id="KW-0472">Membrane</keyword>
<dbReference type="Gene3D" id="1.10.287.130">
    <property type="match status" value="1"/>
</dbReference>
<feature type="transmembrane region" description="Helical" evidence="7">
    <location>
        <begin position="276"/>
        <end position="296"/>
    </location>
</feature>
<evidence type="ECO:0000256" key="3">
    <source>
        <dbReference type="ARBA" id="ARBA00022553"/>
    </source>
</evidence>
<dbReference type="Proteomes" id="UP001059824">
    <property type="component" value="Chromosome"/>
</dbReference>
<dbReference type="SMART" id="SM00388">
    <property type="entry name" value="HisKA"/>
    <property type="match status" value="1"/>
</dbReference>
<dbReference type="AlphaFoldDB" id="A0A857MR51"/>
<dbReference type="GO" id="GO:0000155">
    <property type="term" value="F:phosphorelay sensor kinase activity"/>
    <property type="evidence" value="ECO:0007669"/>
    <property type="project" value="InterPro"/>
</dbReference>
<dbReference type="InterPro" id="IPR036097">
    <property type="entry name" value="HisK_dim/P_sf"/>
</dbReference>
<evidence type="ECO:0000256" key="7">
    <source>
        <dbReference type="SAM" id="Phobius"/>
    </source>
</evidence>
<sequence length="734" mass="81790">MTIYPLVILLLCCALMALAVGAVLLLARRRRSINVWSGVMVLGAGAWSLLMLLFMLQKDPQLAELCAKTYYATAIVMAFGLYNFSLQYPVPWFVSRIERLVSWAIAGLAVLVAVAPQGVVAQASVTGILNAIELNMSWYLLYILIFGGFVAAAFMRLMMSYRHVRRTRAKKYAHQVLMIIYTLAIVVVAGAYFDIILPLLGNYEAIWMGPPFTFAFTGYLLYVLITQGIFDVRAAVARSVGYVAVAAVVVVLYSAIIFGIGGMVFRDAQPDVVQQLFYLGSALALSLSLGPLRTLLDKVTYRFFYHRDYNFNDVLQQFSTVTANEIELNRVIGKSLAVLVDALAPAYVSFYIMSSKGRTHHYVRNLRGRHTPRRYRQQLEIVKDILADLPRTVRVSDITQFETRQVAEDSGAQVIVQLLVKGEQVGVLFFGERQNGLPYSEQDMQLLATTADELALAVQNGLRFDEIKAFNKRLRQEVSTATKELRHSNAQLHKIDEVKDEFLSIASHQLRTPLTSVKGYISLVLDGDAGPVNAQQKHLLNEAFASSQRMVSLIEDFLNMSRLQTGRFALDTRPSDIVAMISDEVNVLRSTAESRELKLNFEKSGRLPKQILIDESKLRQVVMNFIDNAIYYSHEGGTIDVRLGRKAGKLVFTVEDSGIGVPKSAQARLFSKFYRASNARRQRPDGTGVGLYLAKKVISEHGGDIIFSSREGKGSIFGFSLPLAALHADEDKTK</sequence>
<evidence type="ECO:0000256" key="4">
    <source>
        <dbReference type="ARBA" id="ARBA00022679"/>
    </source>
</evidence>
<feature type="transmembrane region" description="Helical" evidence="7">
    <location>
        <begin position="6"/>
        <end position="27"/>
    </location>
</feature>
<dbReference type="Pfam" id="PF02518">
    <property type="entry name" value="HATPase_c"/>
    <property type="match status" value="1"/>
</dbReference>
<evidence type="ECO:0000259" key="8">
    <source>
        <dbReference type="PROSITE" id="PS50109"/>
    </source>
</evidence>
<dbReference type="InterPro" id="IPR029016">
    <property type="entry name" value="GAF-like_dom_sf"/>
</dbReference>
<dbReference type="Gene3D" id="3.30.450.40">
    <property type="match status" value="1"/>
</dbReference>
<dbReference type="CDD" id="cd00082">
    <property type="entry name" value="HisKA"/>
    <property type="match status" value="1"/>
</dbReference>
<evidence type="ECO:0000256" key="5">
    <source>
        <dbReference type="ARBA" id="ARBA00022777"/>
    </source>
</evidence>
<dbReference type="InterPro" id="IPR050736">
    <property type="entry name" value="Sensor_HK_Regulatory"/>
</dbReference>
<feature type="transmembrane region" description="Helical" evidence="7">
    <location>
        <begin position="179"/>
        <end position="200"/>
    </location>
</feature>
<dbReference type="SUPFAM" id="SSF55781">
    <property type="entry name" value="GAF domain-like"/>
    <property type="match status" value="1"/>
</dbReference>
<evidence type="ECO:0000256" key="1">
    <source>
        <dbReference type="ARBA" id="ARBA00000085"/>
    </source>
</evidence>
<keyword evidence="7" id="KW-0812">Transmembrane</keyword>
<dbReference type="PROSITE" id="PS50109">
    <property type="entry name" value="HIS_KIN"/>
    <property type="match status" value="1"/>
</dbReference>
<evidence type="ECO:0000313" key="10">
    <source>
        <dbReference type="Proteomes" id="UP001059824"/>
    </source>
</evidence>
<dbReference type="KEGG" id="mama:GII36_04565"/>
<evidence type="ECO:0000313" key="9">
    <source>
        <dbReference type="EMBL" id="QHN43100.1"/>
    </source>
</evidence>